<feature type="signal peptide" evidence="2">
    <location>
        <begin position="1"/>
        <end position="18"/>
    </location>
</feature>
<dbReference type="EMBL" id="BKCG01000001">
    <property type="protein sequence ID" value="GER57972.1"/>
    <property type="molecule type" value="Genomic_DNA"/>
</dbReference>
<name>A0A5J4IUW2_9FLAO</name>
<dbReference type="NCBIfam" id="TIGR04183">
    <property type="entry name" value="Por_Secre_tail"/>
    <property type="match status" value="1"/>
</dbReference>
<feature type="domain" description="DUF7452" evidence="4">
    <location>
        <begin position="156"/>
        <end position="273"/>
    </location>
</feature>
<dbReference type="InterPro" id="IPR055875">
    <property type="entry name" value="DUF7452"/>
</dbReference>
<dbReference type="Pfam" id="PF24249">
    <property type="entry name" value="DUF7452"/>
    <property type="match status" value="2"/>
</dbReference>
<evidence type="ECO:0000259" key="3">
    <source>
        <dbReference type="Pfam" id="PF18962"/>
    </source>
</evidence>
<keyword evidence="1 2" id="KW-0732">Signal</keyword>
<sequence>MKTLVSLFTFLITLSVMAQEKMFVHTATSENINGNFTIIDHPDLNENPNACLTYNHYFNPEGVYNNNIDGLWYNSGASKWTIYNENFSEVMVENASFAIYIADEGKCFDHIAVPANIFGAETDIDHPELNNSNPGPYTFFSSYYNPNAIYNPSNYGMNYVSSTNKRSIFSESITTIPEDSAYKILIATSATENDSHTTSVASISGNGSVIDNPYLNNNPNALFVFTHYYGLGGASSEVLLDSPLGIYYDGSHWSIFREDLGVMPENVVFDIAIMDREILAVETSEITNTIALYPNPAIDNIQINGSTELTSISIFNILGQQVLKHQGDSNSETINISHLPQGIYIAKVVSEDATQSIKFQKK</sequence>
<dbReference type="AlphaFoldDB" id="A0A5J4IUW2"/>
<feature type="domain" description="Secretion system C-terminal sorting" evidence="3">
    <location>
        <begin position="292"/>
        <end position="356"/>
    </location>
</feature>
<comment type="caution">
    <text evidence="5">The sequence shown here is derived from an EMBL/GenBank/DDBJ whole genome shotgun (WGS) entry which is preliminary data.</text>
</comment>
<dbReference type="Proteomes" id="UP000326509">
    <property type="component" value="Unassembled WGS sequence"/>
</dbReference>
<evidence type="ECO:0000259" key="4">
    <source>
        <dbReference type="Pfam" id="PF24249"/>
    </source>
</evidence>
<keyword evidence="6" id="KW-1185">Reference proteome</keyword>
<dbReference type="InterPro" id="IPR026444">
    <property type="entry name" value="Secre_tail"/>
</dbReference>
<proteinExistence type="predicted"/>
<gene>
    <name evidence="5" type="ORF">ULMA_00800</name>
</gene>
<accession>A0A5J4IUW2</accession>
<protein>
    <submittedName>
        <fullName evidence="5">Uncharacterized protein</fullName>
    </submittedName>
</protein>
<feature type="chain" id="PRO_5023818335" evidence="2">
    <location>
        <begin position="19"/>
        <end position="362"/>
    </location>
</feature>
<evidence type="ECO:0000256" key="2">
    <source>
        <dbReference type="SAM" id="SignalP"/>
    </source>
</evidence>
<evidence type="ECO:0000256" key="1">
    <source>
        <dbReference type="ARBA" id="ARBA00022729"/>
    </source>
</evidence>
<evidence type="ECO:0000313" key="6">
    <source>
        <dbReference type="Proteomes" id="UP000326509"/>
    </source>
</evidence>
<feature type="domain" description="DUF7452" evidence="4">
    <location>
        <begin position="17"/>
        <end position="101"/>
    </location>
</feature>
<reference evidence="5 6" key="1">
    <citation type="submission" date="2019-08" db="EMBL/GenBank/DDBJ databases">
        <title>Draft genome sequence of Ulvibacter marinus type strain NBRC 109484.</title>
        <authorList>
            <person name="Kawano K."/>
            <person name="Ushijima N."/>
            <person name="Kihara M."/>
            <person name="Itoh H."/>
        </authorList>
    </citation>
    <scope>NUCLEOTIDE SEQUENCE [LARGE SCALE GENOMIC DNA]</scope>
    <source>
        <strain evidence="5 6">NBRC 109484</strain>
    </source>
</reference>
<organism evidence="5 6">
    <name type="scientific">Patiriisocius marinus</name>
    <dbReference type="NCBI Taxonomy" id="1397112"/>
    <lineage>
        <taxon>Bacteria</taxon>
        <taxon>Pseudomonadati</taxon>
        <taxon>Bacteroidota</taxon>
        <taxon>Flavobacteriia</taxon>
        <taxon>Flavobacteriales</taxon>
        <taxon>Flavobacteriaceae</taxon>
        <taxon>Patiriisocius</taxon>
    </lineage>
</organism>
<dbReference type="RefSeq" id="WP_151672075.1">
    <property type="nucleotide sequence ID" value="NZ_BKCG01000001.1"/>
</dbReference>
<dbReference type="Pfam" id="PF18962">
    <property type="entry name" value="Por_Secre_tail"/>
    <property type="match status" value="1"/>
</dbReference>
<evidence type="ECO:0000313" key="5">
    <source>
        <dbReference type="EMBL" id="GER57972.1"/>
    </source>
</evidence>
<dbReference type="OrthoDB" id="1182336at2"/>